<comment type="caution">
    <text evidence="1">The sequence shown here is derived from an EMBL/GenBank/DDBJ whole genome shotgun (WGS) entry which is preliminary data.</text>
</comment>
<dbReference type="Proteomes" id="UP000266723">
    <property type="component" value="Unassembled WGS sequence"/>
</dbReference>
<evidence type="ECO:0000313" key="1">
    <source>
        <dbReference type="EMBL" id="KAF3498784.1"/>
    </source>
</evidence>
<organism evidence="1 2">
    <name type="scientific">Brassica cretica</name>
    <name type="common">Mustard</name>
    <dbReference type="NCBI Taxonomy" id="69181"/>
    <lineage>
        <taxon>Eukaryota</taxon>
        <taxon>Viridiplantae</taxon>
        <taxon>Streptophyta</taxon>
        <taxon>Embryophyta</taxon>
        <taxon>Tracheophyta</taxon>
        <taxon>Spermatophyta</taxon>
        <taxon>Magnoliopsida</taxon>
        <taxon>eudicotyledons</taxon>
        <taxon>Gunneridae</taxon>
        <taxon>Pentapetalae</taxon>
        <taxon>rosids</taxon>
        <taxon>malvids</taxon>
        <taxon>Brassicales</taxon>
        <taxon>Brassicaceae</taxon>
        <taxon>Brassiceae</taxon>
        <taxon>Brassica</taxon>
    </lineage>
</organism>
<keyword evidence="2" id="KW-1185">Reference proteome</keyword>
<name>A0ABQ7AM54_BRACR</name>
<protein>
    <submittedName>
        <fullName evidence="1">Uncharacterized protein</fullName>
    </submittedName>
</protein>
<dbReference type="EMBL" id="QGKV02002055">
    <property type="protein sequence ID" value="KAF3498784.1"/>
    <property type="molecule type" value="Genomic_DNA"/>
</dbReference>
<gene>
    <name evidence="1" type="ORF">DY000_02052868</name>
</gene>
<accession>A0ABQ7AM54</accession>
<sequence>MWRICSSWVGPYKVVLAVPFWARNEFRIDQKRESYPDRLTWIIYSGYSSPFTLETLGVDKGKLTGCLGLLWGAFGTT</sequence>
<reference evidence="1 2" key="1">
    <citation type="journal article" date="2020" name="BMC Genomics">
        <title>Intraspecific diversification of the crop wild relative Brassica cretica Lam. using demographic model selection.</title>
        <authorList>
            <person name="Kioukis A."/>
            <person name="Michalopoulou V.A."/>
            <person name="Briers L."/>
            <person name="Pirintsos S."/>
            <person name="Studholme D.J."/>
            <person name="Pavlidis P."/>
            <person name="Sarris P.F."/>
        </authorList>
    </citation>
    <scope>NUCLEOTIDE SEQUENCE [LARGE SCALE GENOMIC DNA]</scope>
    <source>
        <strain evidence="2">cv. PFS-1207/04</strain>
    </source>
</reference>
<evidence type="ECO:0000313" key="2">
    <source>
        <dbReference type="Proteomes" id="UP000266723"/>
    </source>
</evidence>
<proteinExistence type="predicted"/>